<dbReference type="EMBL" id="ACKZ01000029">
    <property type="protein sequence ID" value="EEW36515.1"/>
    <property type="molecule type" value="Genomic_DNA"/>
</dbReference>
<dbReference type="RefSeq" id="WP_005606517.1">
    <property type="nucleotide sequence ID" value="NZ_CP102283.1"/>
</dbReference>
<keyword evidence="1" id="KW-0812">Transmembrane</keyword>
<proteinExistence type="predicted"/>
<accession>C8NIW8</accession>
<dbReference type="eggNOG" id="ENOG5033VRF">
    <property type="taxonomic scope" value="Bacteria"/>
</dbReference>
<organism evidence="2 3">
    <name type="scientific">Granulicatella adiacens ATCC 49175</name>
    <dbReference type="NCBI Taxonomy" id="638301"/>
    <lineage>
        <taxon>Bacteria</taxon>
        <taxon>Bacillati</taxon>
        <taxon>Bacillota</taxon>
        <taxon>Bacilli</taxon>
        <taxon>Lactobacillales</taxon>
        <taxon>Carnobacteriaceae</taxon>
        <taxon>Granulicatella</taxon>
    </lineage>
</organism>
<keyword evidence="3" id="KW-1185">Reference proteome</keyword>
<reference evidence="2 3" key="1">
    <citation type="submission" date="2009-08" db="EMBL/GenBank/DDBJ databases">
        <authorList>
            <person name="Muzny D."/>
            <person name="Qin X."/>
            <person name="Deng J."/>
            <person name="Jiang H."/>
            <person name="Liu Y."/>
            <person name="Qu J."/>
            <person name="Song X.-Z."/>
            <person name="Zhang L."/>
            <person name="Thornton R."/>
            <person name="Coyle M."/>
            <person name="Francisco L."/>
            <person name="Jackson L."/>
            <person name="Javaid M."/>
            <person name="Korchina V."/>
            <person name="Kovar C."/>
            <person name="Mata R."/>
            <person name="Mathew T."/>
            <person name="Ngo R."/>
            <person name="Nguyen L."/>
            <person name="Nguyen N."/>
            <person name="Okwuonu G."/>
            <person name="Ongeri F."/>
            <person name="Pham C."/>
            <person name="Simmons D."/>
            <person name="Wilczek-Boney K."/>
            <person name="Hale W."/>
            <person name="Jakkamsetti A."/>
            <person name="Pham P."/>
            <person name="Ruth R."/>
            <person name="San Lucas F."/>
            <person name="Warren J."/>
            <person name="Zhang J."/>
            <person name="Zhao Z."/>
            <person name="Zhou C."/>
            <person name="Zhu D."/>
            <person name="Lee S."/>
            <person name="Bess C."/>
            <person name="Blankenburg K."/>
            <person name="Forbes L."/>
            <person name="Fu Q."/>
            <person name="Gubbala S."/>
            <person name="Hirani K."/>
            <person name="Jayaseelan J.C."/>
            <person name="Lara F."/>
            <person name="Munidasa M."/>
            <person name="Palculict T."/>
            <person name="Patil S."/>
            <person name="Pu L.-L."/>
            <person name="Saada N."/>
            <person name="Tang L."/>
            <person name="Weissenberger G."/>
            <person name="Zhu Y."/>
            <person name="Hemphill L."/>
            <person name="Shang Y."/>
            <person name="Youmans B."/>
            <person name="Ayvaz T."/>
            <person name="Ross M."/>
            <person name="Santibanez J."/>
            <person name="Aqrawi P."/>
            <person name="Gross S."/>
            <person name="Joshi V."/>
            <person name="Fowler G."/>
            <person name="Nazareth L."/>
            <person name="Reid J."/>
            <person name="Worley K."/>
            <person name="Petrosino J."/>
            <person name="Highlander S."/>
            <person name="Gibbs R."/>
        </authorList>
    </citation>
    <scope>NUCLEOTIDE SEQUENCE [LARGE SCALE GENOMIC DNA]</scope>
    <source>
        <strain evidence="2 3">ATCC 49175</strain>
    </source>
</reference>
<feature type="transmembrane region" description="Helical" evidence="1">
    <location>
        <begin position="173"/>
        <end position="194"/>
    </location>
</feature>
<evidence type="ECO:0000313" key="2">
    <source>
        <dbReference type="EMBL" id="EEW36515.1"/>
    </source>
</evidence>
<keyword evidence="1" id="KW-0472">Membrane</keyword>
<dbReference type="GeneID" id="78412380"/>
<feature type="transmembrane region" description="Helical" evidence="1">
    <location>
        <begin position="12"/>
        <end position="30"/>
    </location>
</feature>
<dbReference type="STRING" id="638301.HMPREF0444_1863"/>
<protein>
    <submittedName>
        <fullName evidence="2">Uncharacterized protein</fullName>
    </submittedName>
</protein>
<evidence type="ECO:0000313" key="3">
    <source>
        <dbReference type="Proteomes" id="UP000005926"/>
    </source>
</evidence>
<name>C8NIW8_9LACT</name>
<keyword evidence="1" id="KW-1133">Transmembrane helix</keyword>
<sequence>MKENRNHGFKLRLIFGIILIALAGVVLFSLNKSTPEDLEKAGKVFDVARREDGDTQVVKVTQISSNPVATVDSGKSKLYIIEYLKEDNTHGIIGLEVPADSKLASDLISKNDTLPNNPELVKVTVIDSFRNKKAIVDYDSKFTEVLNDNNLLSGNSQTVYYLSTSESSSSAQGGMYVAIGLSAAGLLFVGLAFLKRKKVNAAYDELYAAYPELNGNLDLMLQNATYADDETRVYIYKNHFFTTLSGLEVYDLTQANRIYHYQINHKRYGITTNRDSYIVFLTDNTSYRNKKTKIQIVNIGEETDNFLQPFFFAAHQEFPNLEVGYEKNRPF</sequence>
<dbReference type="HOGENOM" id="CLU_865779_0_0_9"/>
<dbReference type="AlphaFoldDB" id="C8NIW8"/>
<evidence type="ECO:0000256" key="1">
    <source>
        <dbReference type="SAM" id="Phobius"/>
    </source>
</evidence>
<gene>
    <name evidence="2" type="ORF">HMPREF0444_1863</name>
</gene>
<comment type="caution">
    <text evidence="2">The sequence shown here is derived from an EMBL/GenBank/DDBJ whole genome shotgun (WGS) entry which is preliminary data.</text>
</comment>
<dbReference type="Proteomes" id="UP000005926">
    <property type="component" value="Unassembled WGS sequence"/>
</dbReference>